<name>A0A6P2CZB3_9BACT</name>
<dbReference type="EMBL" id="LR593886">
    <property type="protein sequence ID" value="VTR93706.1"/>
    <property type="molecule type" value="Genomic_DNA"/>
</dbReference>
<gene>
    <name evidence="1" type="ORF">SOIL9_40080</name>
</gene>
<dbReference type="Proteomes" id="UP000464178">
    <property type="component" value="Chromosome"/>
</dbReference>
<dbReference type="AlphaFoldDB" id="A0A6P2CZB3"/>
<reference evidence="1 2" key="1">
    <citation type="submission" date="2019-05" db="EMBL/GenBank/DDBJ databases">
        <authorList>
            <consortium name="Science for Life Laboratories"/>
        </authorList>
    </citation>
    <scope>NUCLEOTIDE SEQUENCE [LARGE SCALE GENOMIC DNA]</scope>
    <source>
        <strain evidence="1">Soil9</strain>
    </source>
</reference>
<keyword evidence="2" id="KW-1185">Reference proteome</keyword>
<dbReference type="KEGG" id="gms:SOIL9_40080"/>
<organism evidence="1 2">
    <name type="scientific">Gemmata massiliana</name>
    <dbReference type="NCBI Taxonomy" id="1210884"/>
    <lineage>
        <taxon>Bacteria</taxon>
        <taxon>Pseudomonadati</taxon>
        <taxon>Planctomycetota</taxon>
        <taxon>Planctomycetia</taxon>
        <taxon>Gemmatales</taxon>
        <taxon>Gemmataceae</taxon>
        <taxon>Gemmata</taxon>
    </lineage>
</organism>
<protein>
    <submittedName>
        <fullName evidence="1">Uncharacterized protein</fullName>
    </submittedName>
</protein>
<sequence>MSAKTLTVQQRKSIFHALVDVQDARTVTIADSKKEIASRYHITKEQVELIEREGLAKDWPPLA</sequence>
<evidence type="ECO:0000313" key="1">
    <source>
        <dbReference type="EMBL" id="VTR93706.1"/>
    </source>
</evidence>
<evidence type="ECO:0000313" key="2">
    <source>
        <dbReference type="Proteomes" id="UP000464178"/>
    </source>
</evidence>
<proteinExistence type="predicted"/>
<dbReference type="RefSeq" id="WP_052557907.1">
    <property type="nucleotide sequence ID" value="NZ_LR593886.1"/>
</dbReference>
<accession>A0A6P2CZB3</accession>